<feature type="compositionally biased region" description="Polar residues" evidence="3">
    <location>
        <begin position="470"/>
        <end position="481"/>
    </location>
</feature>
<reference evidence="6 7" key="1">
    <citation type="journal article" date="2021" name="DNA Res.">
        <title>Genome analysis of Candida subhashii reveals its hybrid nature and dual mitochondrial genome conformations.</title>
        <authorList>
            <person name="Mixao V."/>
            <person name="Hegedusova E."/>
            <person name="Saus E."/>
            <person name="Pryszcz L.P."/>
            <person name="Cillingova A."/>
            <person name="Nosek J."/>
            <person name="Gabaldon T."/>
        </authorList>
    </citation>
    <scope>NUCLEOTIDE SEQUENCE [LARGE SCALE GENOMIC DNA]</scope>
    <source>
        <strain evidence="6 7">CBS 10753</strain>
    </source>
</reference>
<feature type="compositionally biased region" description="Basic and acidic residues" evidence="3">
    <location>
        <begin position="571"/>
        <end position="585"/>
    </location>
</feature>
<dbReference type="PROSITE" id="PS50878">
    <property type="entry name" value="RT_POL"/>
    <property type="match status" value="1"/>
</dbReference>
<dbReference type="InterPro" id="IPR000477">
    <property type="entry name" value="RT_dom"/>
</dbReference>
<feature type="compositionally biased region" description="Basic and acidic residues" evidence="3">
    <location>
        <begin position="603"/>
        <end position="615"/>
    </location>
</feature>
<evidence type="ECO:0000256" key="1">
    <source>
        <dbReference type="ARBA" id="ARBA00022490"/>
    </source>
</evidence>
<dbReference type="InterPro" id="IPR041577">
    <property type="entry name" value="RT_RNaseH_2"/>
</dbReference>
<dbReference type="Pfam" id="PF00078">
    <property type="entry name" value="RVT_1"/>
    <property type="match status" value="1"/>
</dbReference>
<feature type="domain" description="Integrase catalytic" evidence="5">
    <location>
        <begin position="1701"/>
        <end position="1876"/>
    </location>
</feature>
<dbReference type="Pfam" id="PF17919">
    <property type="entry name" value="RT_RNaseH_2"/>
    <property type="match status" value="1"/>
</dbReference>
<evidence type="ECO:0000256" key="2">
    <source>
        <dbReference type="ARBA" id="ARBA00023268"/>
    </source>
</evidence>
<dbReference type="EMBL" id="JAGSYN010000199">
    <property type="protein sequence ID" value="KAG7661773.1"/>
    <property type="molecule type" value="Genomic_DNA"/>
</dbReference>
<feature type="region of interest" description="Disordered" evidence="3">
    <location>
        <begin position="549"/>
        <end position="615"/>
    </location>
</feature>
<name>A0A8J5UF63_9ASCO</name>
<evidence type="ECO:0000256" key="3">
    <source>
        <dbReference type="SAM" id="MobiDB-lite"/>
    </source>
</evidence>
<gene>
    <name evidence="6" type="ORF">J8A68_004721</name>
</gene>
<evidence type="ECO:0000313" key="6">
    <source>
        <dbReference type="EMBL" id="KAG7661773.1"/>
    </source>
</evidence>
<dbReference type="GO" id="GO:0015074">
    <property type="term" value="P:DNA integration"/>
    <property type="evidence" value="ECO:0007669"/>
    <property type="project" value="InterPro"/>
</dbReference>
<dbReference type="CDD" id="cd09274">
    <property type="entry name" value="RNase_HI_RT_Ty3"/>
    <property type="match status" value="1"/>
</dbReference>
<dbReference type="OrthoDB" id="4025440at2759"/>
<dbReference type="InterPro" id="IPR001584">
    <property type="entry name" value="Integrase_cat-core"/>
</dbReference>
<proteinExistence type="predicted"/>
<keyword evidence="2" id="KW-0511">Multifunctional enzyme</keyword>
<feature type="compositionally biased region" description="Polar residues" evidence="3">
    <location>
        <begin position="659"/>
        <end position="672"/>
    </location>
</feature>
<dbReference type="PROSITE" id="PS50994">
    <property type="entry name" value="INTEGRASE"/>
    <property type="match status" value="1"/>
</dbReference>
<feature type="compositionally biased region" description="Polar residues" evidence="3">
    <location>
        <begin position="23"/>
        <end position="38"/>
    </location>
</feature>
<sequence>MSANKLNIPKKRNQKVADDEKSNPVSDTEQPVGSSSTDHPSESTKVKEETPWDMKMLFERISADISHQLNGFKDEQTKLIDEKFSKIEGTQADIQNKMSKIEMEVKGQTVIPPAPLIGTVTKVTASQIQDLTSVDGATPSQPDADSFNESHPPGSVPNENAVPNQTANQERLGADLSSLSIDNPTEGNTTLDKLRMLARIQQPNLSIQEIEQLSYITDPNTEIEKLFTNYHEELRIKNHRDNFENECVSKNNSNQLPPPGVSNHQGFLDWVRNVILTKNTYLIPDTTIVFRLKENANKVKDSDLSTIVSIATEQHEKDRINSIEYRTILQYLHAHIDLSQPGSYANIETLISKGKTPVAVFIGVRHVVNKKLNNGELDNKDWINIWRKLGTKLPLNLKVIMKRMAQDEDRADLQEVTNLSTKKSDSELADQLQSMNFVAIWNKFDNALQSCLKRPTTPWNKAELAKSNRSESTSTTDQTNTEESKAETKKRYCRFCGSSNHAPRVCSNQTYYYKNGKVKFKNGKYHDENDVVLELEQGIAINQINANPVDISPQNAKKRVINDDDQPNKNLKLEKQDPNVKHEDDMNIDSEDENDENYDPETDNNKAEDKFKTPSKTAMDKEALELEKEAQEHRLQQYLEGSDENSSVQNQEDHHSKTNEQSTSAVSDNSSKQQRDSITGKFKSADNKKPTTEPIIKTINHSDYLLGKGPRKARASHYHINPPHKSGLYSQVLKNNTTVQMSIETLFSMCPSFRKFVNAQTKAILIPREGPINATIIRSKDQPKDTTKNNLTEAEAHTITILSEADGITIMDMEDDSKQIGAGEVLIITPDEQIVTISDLEKEFDSTIDSLEANIAISDRREAHVIGDPIYINAKLKGKPIKLKYDTGCMGSLINPETLKRLGLKLSEFPAVIKDANGGQKKVNGIIRTFVTVYGHDLPIVLIPHDPTPIDQILLGQNFLEHHKMFVGYLSNDDSRKLIFSDGNKLKAYQLTNNINQIENIEFTMHVETENQIDVEVPSYEIKNVCLHANSGDITLELTKPTMQTDLSEIFKEVLNESILNEQGKQYFLKQAEPFKEVFYVEGGSPGRLNPAVHPPIKIRLKPHKPWKMKTIPLGKNRPLAIPLLNSMLHHKQLVPSNAPYRNSWFIILKKNKQPRMLCDLRPLNENVEVEAAHPLNTEDLTSELAGRAFNTLIDVKNAYFQIPLDPETSDATSFLTPLGLLKYAVLPQGFTNSVSEFQNILASLLKDIAEDVFNFIDDIAVKGPLVDEYRSNKTLWRNHIDKVIVVFKILSNAGLKINPQKLKLAVEVSEFLGYRISPAGKTIVESKVEKLTQYTKPTSAKQLQSWLGLVNYYRQLIPAFSELTSPLYQITKDPDQKQRISWTAELSQRFHEINKLLASEPILTTIDYNQIISLHTDASIHSWSGVLQQTGDDDITRLIQCQSGKFHAAECHYTIWEKELLAIFRSLHSFHHTLLGYKGIIHIFCDNKAIEELLSRPLTNSYAVNRLYKWLVYIKGFNYQIHHIPGDKNVIADALTRMNYNQPPKLSYPLDEAITSFRQHLIIPASTMNITNDEPKYRQLALRAIYNYLQTLQVPTIYDNDKRKAFIHRAHEFYIDEGRLYKYGKNGQMSRLVVTDPQEIQKLFQLVHDGRGHMKIFNAFNILNSQYYIDHLYQLLNQYISSCPTCQQYDGVPKHSDPLYINLPAGLFEVIVCDCVYVQDQYMIVARDEFTGWVEAIITPELNGVVVARFIYNEIICRVGIFKVFKTDQGPEFKNSFVKTLLNRVGVPMKFTIADHPQANGVAERNHQPLINFFRKLPSGIDLADVLPTALWVDRTNIRRSTGYSAQYLVYGFQGHSQLSTIVNHAPLKTQYTEDELFKFRFQQLQARNQQHITAQSTISRIRTQSKEHYDTVHKTDNPINVGDLVLVWERSIKNALGSKTNKGIPRWSGPYRVKSKGDRVYSLETLSSVPLAKTFARQHLKLYIVRKSSANDSEGGAVV</sequence>
<dbReference type="CDD" id="cd01647">
    <property type="entry name" value="RT_LTR"/>
    <property type="match status" value="1"/>
</dbReference>
<comment type="caution">
    <text evidence="6">The sequence shown here is derived from an EMBL/GenBank/DDBJ whole genome shotgun (WGS) entry which is preliminary data.</text>
</comment>
<feature type="compositionally biased region" description="Acidic residues" evidence="3">
    <location>
        <begin position="586"/>
        <end position="602"/>
    </location>
</feature>
<dbReference type="PANTHER" id="PTHR37984">
    <property type="entry name" value="PROTEIN CBG26694"/>
    <property type="match status" value="1"/>
</dbReference>
<feature type="region of interest" description="Disordered" evidence="3">
    <location>
        <begin position="459"/>
        <end position="484"/>
    </location>
</feature>
<protein>
    <submittedName>
        <fullName evidence="6">Uncharacterized protein</fullName>
    </submittedName>
</protein>
<dbReference type="Pfam" id="PF17921">
    <property type="entry name" value="Integrase_H2C2"/>
    <property type="match status" value="1"/>
</dbReference>
<keyword evidence="7" id="KW-1185">Reference proteome</keyword>
<dbReference type="PANTHER" id="PTHR37984:SF5">
    <property type="entry name" value="PROTEIN NYNRIN-LIKE"/>
    <property type="match status" value="1"/>
</dbReference>
<evidence type="ECO:0000259" key="5">
    <source>
        <dbReference type="PROSITE" id="PS50994"/>
    </source>
</evidence>
<dbReference type="FunFam" id="3.30.70.270:FF:000020">
    <property type="entry name" value="Transposon Tf2-6 polyprotein-like Protein"/>
    <property type="match status" value="1"/>
</dbReference>
<feature type="region of interest" description="Disordered" evidence="3">
    <location>
        <begin position="133"/>
        <end position="163"/>
    </location>
</feature>
<evidence type="ECO:0000259" key="4">
    <source>
        <dbReference type="PROSITE" id="PS50878"/>
    </source>
</evidence>
<feature type="region of interest" description="Disordered" evidence="3">
    <location>
        <begin position="641"/>
        <end position="694"/>
    </location>
</feature>
<feature type="compositionally biased region" description="Basic and acidic residues" evidence="3">
    <location>
        <begin position="39"/>
        <end position="51"/>
    </location>
</feature>
<feature type="region of interest" description="Disordered" evidence="3">
    <location>
        <begin position="1"/>
        <end position="51"/>
    </location>
</feature>
<keyword evidence="1" id="KW-0963">Cytoplasm</keyword>
<feature type="domain" description="Reverse transcriptase" evidence="4">
    <location>
        <begin position="1129"/>
        <end position="1317"/>
    </location>
</feature>
<dbReference type="GeneID" id="73471521"/>
<organism evidence="6 7">
    <name type="scientific">[Candida] subhashii</name>
    <dbReference type="NCBI Taxonomy" id="561895"/>
    <lineage>
        <taxon>Eukaryota</taxon>
        <taxon>Fungi</taxon>
        <taxon>Dikarya</taxon>
        <taxon>Ascomycota</taxon>
        <taxon>Saccharomycotina</taxon>
        <taxon>Pichiomycetes</taxon>
        <taxon>Debaryomycetaceae</taxon>
        <taxon>Spathaspora</taxon>
    </lineage>
</organism>
<dbReference type="InterPro" id="IPR041588">
    <property type="entry name" value="Integrase_H2C2"/>
</dbReference>
<dbReference type="RefSeq" id="XP_049262006.1">
    <property type="nucleotide sequence ID" value="XM_049408710.1"/>
</dbReference>
<evidence type="ECO:0000313" key="7">
    <source>
        <dbReference type="Proteomes" id="UP000694255"/>
    </source>
</evidence>
<dbReference type="InterPro" id="IPR050951">
    <property type="entry name" value="Retrovirus_Pol_polyprotein"/>
</dbReference>
<feature type="compositionally biased region" description="Polar residues" evidence="3">
    <location>
        <begin position="138"/>
        <end position="149"/>
    </location>
</feature>
<dbReference type="GO" id="GO:0003824">
    <property type="term" value="F:catalytic activity"/>
    <property type="evidence" value="ECO:0007669"/>
    <property type="project" value="UniProtKB-KW"/>
</dbReference>
<accession>A0A8J5UF63</accession>
<dbReference type="Pfam" id="PF13975">
    <property type="entry name" value="gag-asp_proteas"/>
    <property type="match status" value="1"/>
</dbReference>
<dbReference type="Proteomes" id="UP000694255">
    <property type="component" value="Unassembled WGS sequence"/>
</dbReference>